<evidence type="ECO:0000313" key="3">
    <source>
        <dbReference type="EMBL" id="PLC11227.1"/>
    </source>
</evidence>
<feature type="chain" id="PRO_5038354745" description="Glucose/Sorbosone dehydrogenase domain-containing protein" evidence="1">
    <location>
        <begin position="34"/>
        <end position="397"/>
    </location>
</feature>
<organism evidence="3 4">
    <name type="scientific">Kocuria flava</name>
    <dbReference type="NCBI Taxonomy" id="446860"/>
    <lineage>
        <taxon>Bacteria</taxon>
        <taxon>Bacillati</taxon>
        <taxon>Actinomycetota</taxon>
        <taxon>Actinomycetes</taxon>
        <taxon>Micrococcales</taxon>
        <taxon>Micrococcaceae</taxon>
        <taxon>Kocuria</taxon>
    </lineage>
</organism>
<feature type="signal peptide" evidence="1">
    <location>
        <begin position="1"/>
        <end position="33"/>
    </location>
</feature>
<dbReference type="PROSITE" id="PS51257">
    <property type="entry name" value="PROKAR_LIPOPROTEIN"/>
    <property type="match status" value="1"/>
</dbReference>
<dbReference type="EMBL" id="LOMZ01000001">
    <property type="protein sequence ID" value="PLC11227.1"/>
    <property type="molecule type" value="Genomic_DNA"/>
</dbReference>
<dbReference type="SUPFAM" id="SSF50952">
    <property type="entry name" value="Soluble quinoprotein glucose dehydrogenase"/>
    <property type="match status" value="1"/>
</dbReference>
<dbReference type="PANTHER" id="PTHR19328:SF13">
    <property type="entry name" value="HIPL1 PROTEIN"/>
    <property type="match status" value="1"/>
</dbReference>
<proteinExistence type="predicted"/>
<dbReference type="Pfam" id="PF07995">
    <property type="entry name" value="GSDH"/>
    <property type="match status" value="1"/>
</dbReference>
<dbReference type="Proteomes" id="UP000234632">
    <property type="component" value="Unassembled WGS sequence"/>
</dbReference>
<name>A0A2N4SZ18_9MICC</name>
<evidence type="ECO:0000313" key="4">
    <source>
        <dbReference type="Proteomes" id="UP000234632"/>
    </source>
</evidence>
<reference evidence="3 4" key="1">
    <citation type="submission" date="2015-12" db="EMBL/GenBank/DDBJ databases">
        <authorList>
            <person name="Shamseldin A."/>
            <person name="Moawad H."/>
            <person name="Abd El-Rahim W.M."/>
            <person name="Sadowsky M.J."/>
        </authorList>
    </citation>
    <scope>NUCLEOTIDE SEQUENCE [LARGE SCALE GENOMIC DNA]</scope>
    <source>
        <strain evidence="3 4">S43</strain>
    </source>
</reference>
<dbReference type="AlphaFoldDB" id="A0A2N4SZ18"/>
<gene>
    <name evidence="3" type="ORF">AUQ48_01900</name>
</gene>
<feature type="domain" description="Glucose/Sorbosone dehydrogenase" evidence="2">
    <location>
        <begin position="62"/>
        <end position="386"/>
    </location>
</feature>
<accession>A0A2N4SZ18</accession>
<dbReference type="InterPro" id="IPR012938">
    <property type="entry name" value="Glc/Sorbosone_DH"/>
</dbReference>
<evidence type="ECO:0000256" key="1">
    <source>
        <dbReference type="SAM" id="SignalP"/>
    </source>
</evidence>
<dbReference type="RefSeq" id="WP_101850992.1">
    <property type="nucleotide sequence ID" value="NZ_LOMZ01000001.1"/>
</dbReference>
<sequence>MDTGRVPAVRRAVTTAAAAALLLAGCAAGPAPGGAPSSAPGETPWAGPAPALEVEAVVEDLELAWDVAPLPGGGVLVTERGGRLLVHDDRGTREVAADLGDLFVGSEAGLMGLALAPDFERSRELFLCHAAQEDGRPRDVRVTRWRLAGDASAAERTGTVVDGIPLSSGRHSGCRLLVAPDGTLVVGTGDAAQAGNPQDPGSLGGKTLRVALDGSVPADNPFADRAGDAALVHTLGHRNVQGLAVQPGTGTLWSAEHGPDVDDEVNVLVPGGNYGWDPGPGYDESVPMTDREAFPDAIGAVWSSGRPTRATSGAVFLEGEQWGAWDGALAVAELKNTGVAVHRVEGREITGTARMAELEDAWGRLRSLALDADGALWVTTSNGEGDAVLRVAPRSAG</sequence>
<keyword evidence="1" id="KW-0732">Signal</keyword>
<dbReference type="PANTHER" id="PTHR19328">
    <property type="entry name" value="HEDGEHOG-INTERACTING PROTEIN"/>
    <property type="match status" value="1"/>
</dbReference>
<dbReference type="InterPro" id="IPR011041">
    <property type="entry name" value="Quinoprot_gluc/sorb_DH_b-prop"/>
</dbReference>
<comment type="caution">
    <text evidence="3">The sequence shown here is derived from an EMBL/GenBank/DDBJ whole genome shotgun (WGS) entry which is preliminary data.</text>
</comment>
<dbReference type="InterPro" id="IPR011042">
    <property type="entry name" value="6-blade_b-propeller_TolB-like"/>
</dbReference>
<dbReference type="Gene3D" id="2.120.10.30">
    <property type="entry name" value="TolB, C-terminal domain"/>
    <property type="match status" value="1"/>
</dbReference>
<evidence type="ECO:0000259" key="2">
    <source>
        <dbReference type="Pfam" id="PF07995"/>
    </source>
</evidence>
<protein>
    <recommendedName>
        <fullName evidence="2">Glucose/Sorbosone dehydrogenase domain-containing protein</fullName>
    </recommendedName>
</protein>